<dbReference type="Proteomes" id="UP001180020">
    <property type="component" value="Unassembled WGS sequence"/>
</dbReference>
<accession>A0AAV9DC09</accession>
<sequence>MTNGMSIEVCDRFDFSSCLHQEKNSKGCVVLSWEQIVENPLRRENKLKKSSVMVTAGANQMTGVTNIRVGPGDPETLQPDMDQLERTLSGKYNKPIPKLVTVVNPGNPSGIYIPEPLLQA</sequence>
<protein>
    <submittedName>
        <fullName evidence="1">Uncharacterized protein</fullName>
    </submittedName>
</protein>
<dbReference type="AlphaFoldDB" id="A0AAV9DC09"/>
<dbReference type="InterPro" id="IPR015424">
    <property type="entry name" value="PyrdxlP-dep_Trfase"/>
</dbReference>
<gene>
    <name evidence="1" type="ORF">QJS10_CPB14g01142</name>
</gene>
<reference evidence="1" key="2">
    <citation type="submission" date="2023-06" db="EMBL/GenBank/DDBJ databases">
        <authorList>
            <person name="Ma L."/>
            <person name="Liu K.-W."/>
            <person name="Li Z."/>
            <person name="Hsiao Y.-Y."/>
            <person name="Qi Y."/>
            <person name="Fu T."/>
            <person name="Tang G."/>
            <person name="Zhang D."/>
            <person name="Sun W.-H."/>
            <person name="Liu D.-K."/>
            <person name="Li Y."/>
            <person name="Chen G.-Z."/>
            <person name="Liu X.-D."/>
            <person name="Liao X.-Y."/>
            <person name="Jiang Y.-T."/>
            <person name="Yu X."/>
            <person name="Hao Y."/>
            <person name="Huang J."/>
            <person name="Zhao X.-W."/>
            <person name="Ke S."/>
            <person name="Chen Y.-Y."/>
            <person name="Wu W.-L."/>
            <person name="Hsu J.-L."/>
            <person name="Lin Y.-F."/>
            <person name="Huang M.-D."/>
            <person name="Li C.-Y."/>
            <person name="Huang L."/>
            <person name="Wang Z.-W."/>
            <person name="Zhao X."/>
            <person name="Zhong W.-Y."/>
            <person name="Peng D.-H."/>
            <person name="Ahmad S."/>
            <person name="Lan S."/>
            <person name="Zhang J.-S."/>
            <person name="Tsai W.-C."/>
            <person name="Van De Peer Y."/>
            <person name="Liu Z.-J."/>
        </authorList>
    </citation>
    <scope>NUCLEOTIDE SEQUENCE</scope>
    <source>
        <strain evidence="1">CP</strain>
        <tissue evidence="1">Leaves</tissue>
    </source>
</reference>
<dbReference type="SUPFAM" id="SSF53383">
    <property type="entry name" value="PLP-dependent transferases"/>
    <property type="match status" value="1"/>
</dbReference>
<evidence type="ECO:0000313" key="1">
    <source>
        <dbReference type="EMBL" id="KAK1298872.1"/>
    </source>
</evidence>
<reference evidence="1" key="1">
    <citation type="journal article" date="2023" name="Nat. Commun.">
        <title>Diploid and tetraploid genomes of Acorus and the evolution of monocots.</title>
        <authorList>
            <person name="Ma L."/>
            <person name="Liu K.W."/>
            <person name="Li Z."/>
            <person name="Hsiao Y.Y."/>
            <person name="Qi Y."/>
            <person name="Fu T."/>
            <person name="Tang G.D."/>
            <person name="Zhang D."/>
            <person name="Sun W.H."/>
            <person name="Liu D.K."/>
            <person name="Li Y."/>
            <person name="Chen G.Z."/>
            <person name="Liu X.D."/>
            <person name="Liao X.Y."/>
            <person name="Jiang Y.T."/>
            <person name="Yu X."/>
            <person name="Hao Y."/>
            <person name="Huang J."/>
            <person name="Zhao X.W."/>
            <person name="Ke S."/>
            <person name="Chen Y.Y."/>
            <person name="Wu W.L."/>
            <person name="Hsu J.L."/>
            <person name="Lin Y.F."/>
            <person name="Huang M.D."/>
            <person name="Li C.Y."/>
            <person name="Huang L."/>
            <person name="Wang Z.W."/>
            <person name="Zhao X."/>
            <person name="Zhong W.Y."/>
            <person name="Peng D.H."/>
            <person name="Ahmad S."/>
            <person name="Lan S."/>
            <person name="Zhang J.S."/>
            <person name="Tsai W.C."/>
            <person name="Van de Peer Y."/>
            <person name="Liu Z.J."/>
        </authorList>
    </citation>
    <scope>NUCLEOTIDE SEQUENCE</scope>
    <source>
        <strain evidence="1">CP</strain>
    </source>
</reference>
<dbReference type="Gene3D" id="3.40.640.10">
    <property type="entry name" value="Type I PLP-dependent aspartate aminotransferase-like (Major domain)"/>
    <property type="match status" value="1"/>
</dbReference>
<organism evidence="1 2">
    <name type="scientific">Acorus calamus</name>
    <name type="common">Sweet flag</name>
    <dbReference type="NCBI Taxonomy" id="4465"/>
    <lineage>
        <taxon>Eukaryota</taxon>
        <taxon>Viridiplantae</taxon>
        <taxon>Streptophyta</taxon>
        <taxon>Embryophyta</taxon>
        <taxon>Tracheophyta</taxon>
        <taxon>Spermatophyta</taxon>
        <taxon>Magnoliopsida</taxon>
        <taxon>Liliopsida</taxon>
        <taxon>Acoraceae</taxon>
        <taxon>Acorus</taxon>
    </lineage>
</organism>
<evidence type="ECO:0000313" key="2">
    <source>
        <dbReference type="Proteomes" id="UP001180020"/>
    </source>
</evidence>
<keyword evidence="2" id="KW-1185">Reference proteome</keyword>
<proteinExistence type="predicted"/>
<comment type="caution">
    <text evidence="1">The sequence shown here is derived from an EMBL/GenBank/DDBJ whole genome shotgun (WGS) entry which is preliminary data.</text>
</comment>
<name>A0AAV9DC09_ACOCL</name>
<dbReference type="EMBL" id="JAUJYO010000014">
    <property type="protein sequence ID" value="KAK1298872.1"/>
    <property type="molecule type" value="Genomic_DNA"/>
</dbReference>
<dbReference type="InterPro" id="IPR015421">
    <property type="entry name" value="PyrdxlP-dep_Trfase_major"/>
</dbReference>